<dbReference type="PRINTS" id="PR00420">
    <property type="entry name" value="RNGMNOXGNASE"/>
</dbReference>
<reference evidence="3 4" key="1">
    <citation type="journal article" date="2015" name="Microbiome">
        <title>Genomic resolution of linkages in carbon, nitrogen, and sulfur cycling among widespread estuary sediment bacteria.</title>
        <authorList>
            <person name="Baker B.J."/>
            <person name="Lazar C.S."/>
            <person name="Teske A.P."/>
            <person name="Dick G.J."/>
        </authorList>
    </citation>
    <scope>NUCLEOTIDE SEQUENCE [LARGE SCALE GENOMIC DNA]</scope>
    <source>
        <strain evidence="3">DG_26</strain>
    </source>
</reference>
<feature type="domain" description="Squalene epoxidase" evidence="2">
    <location>
        <begin position="253"/>
        <end position="286"/>
    </location>
</feature>
<dbReference type="InterPro" id="IPR002938">
    <property type="entry name" value="FAD-bd"/>
</dbReference>
<comment type="caution">
    <text evidence="3">The sequence shown here is derived from an EMBL/GenBank/DDBJ whole genome shotgun (WGS) entry which is preliminary data.</text>
</comment>
<dbReference type="Proteomes" id="UP000051124">
    <property type="component" value="Unassembled WGS sequence"/>
</dbReference>
<proteinExistence type="predicted"/>
<dbReference type="GO" id="GO:0016020">
    <property type="term" value="C:membrane"/>
    <property type="evidence" value="ECO:0007669"/>
    <property type="project" value="InterPro"/>
</dbReference>
<gene>
    <name evidence="3" type="ORF">AMJ40_01975</name>
</gene>
<dbReference type="EMBL" id="LIZT01000013">
    <property type="protein sequence ID" value="KPJ50750.1"/>
    <property type="molecule type" value="Genomic_DNA"/>
</dbReference>
<dbReference type="NCBIfam" id="TIGR02032">
    <property type="entry name" value="GG-red-SF"/>
    <property type="match status" value="1"/>
</dbReference>
<dbReference type="InterPro" id="IPR011777">
    <property type="entry name" value="Geranylgeranyl_Rdtase_fam"/>
</dbReference>
<dbReference type="SUPFAM" id="SSF51905">
    <property type="entry name" value="FAD/NAD(P)-binding domain"/>
    <property type="match status" value="1"/>
</dbReference>
<evidence type="ECO:0000259" key="2">
    <source>
        <dbReference type="Pfam" id="PF08491"/>
    </source>
</evidence>
<feature type="domain" description="FAD-binding" evidence="1">
    <location>
        <begin position="7"/>
        <end position="165"/>
    </location>
</feature>
<evidence type="ECO:0000313" key="4">
    <source>
        <dbReference type="Proteomes" id="UP000051124"/>
    </source>
</evidence>
<dbReference type="InterPro" id="IPR036188">
    <property type="entry name" value="FAD/NAD-bd_sf"/>
</dbReference>
<name>A0A0S7WKQ7_UNCT6</name>
<dbReference type="PANTHER" id="PTHR42685:SF22">
    <property type="entry name" value="CONDITIONED MEDIUM FACTOR RECEPTOR 1"/>
    <property type="match status" value="1"/>
</dbReference>
<dbReference type="Gene3D" id="3.50.50.60">
    <property type="entry name" value="FAD/NAD(P)-binding domain"/>
    <property type="match status" value="1"/>
</dbReference>
<dbReference type="Pfam" id="PF01494">
    <property type="entry name" value="FAD_binding_3"/>
    <property type="match status" value="1"/>
</dbReference>
<evidence type="ECO:0000259" key="1">
    <source>
        <dbReference type="Pfam" id="PF01494"/>
    </source>
</evidence>
<sequence length="348" mass="38871">MSPKKKCDCVIVGAGPAGSTLAYYLAKRGFVVLIIDKHRFPRDKSCAGGVPLRARALCEFSIDETVENRITQLAFTYRLENLHLVENTQPFAYTVRRDRFDHLLLKNAEAAGATVRAGEAPTAVELRKDCVVLTTSQNSYCSRILVGADGVRSKVAELAGFRVKRRAIFTLQTKVDGVAHSDMMRIDFGSFPYGYRWSFPSGSSTLVGVGGLKVSTDLDGHLREWLDYCAPGISTPRVERFAIPLGGILQRVAKERVCLIGDAGNMTHPLTGEGIYYAMTSAILAGLAVEESAQTGDFSFHNYQRLIREELYPEFRKWHFLAGLFYQFPRIGYECLIKRNQKLLNYFT</sequence>
<dbReference type="GO" id="GO:0016628">
    <property type="term" value="F:oxidoreductase activity, acting on the CH-CH group of donors, NAD or NADP as acceptor"/>
    <property type="evidence" value="ECO:0007669"/>
    <property type="project" value="InterPro"/>
</dbReference>
<evidence type="ECO:0008006" key="5">
    <source>
        <dbReference type="Google" id="ProtNLM"/>
    </source>
</evidence>
<dbReference type="GO" id="GO:0004506">
    <property type="term" value="F:squalene monooxygenase activity"/>
    <property type="evidence" value="ECO:0007669"/>
    <property type="project" value="InterPro"/>
</dbReference>
<dbReference type="PANTHER" id="PTHR42685">
    <property type="entry name" value="GERANYLGERANYL DIPHOSPHATE REDUCTASE"/>
    <property type="match status" value="1"/>
</dbReference>
<organism evidence="3 4">
    <name type="scientific">candidate division TA06 bacterium DG_26</name>
    <dbReference type="NCBI Taxonomy" id="1703771"/>
    <lineage>
        <taxon>Bacteria</taxon>
        <taxon>Bacteria division TA06</taxon>
    </lineage>
</organism>
<protein>
    <recommendedName>
        <fullName evidence="5">FAD-binding domain-containing protein</fullName>
    </recommendedName>
</protein>
<dbReference type="AlphaFoldDB" id="A0A0S7WKQ7"/>
<dbReference type="InterPro" id="IPR013698">
    <property type="entry name" value="Squalene_epoxidase"/>
</dbReference>
<dbReference type="InterPro" id="IPR050407">
    <property type="entry name" value="Geranylgeranyl_reductase"/>
</dbReference>
<evidence type="ECO:0000313" key="3">
    <source>
        <dbReference type="EMBL" id="KPJ50750.1"/>
    </source>
</evidence>
<dbReference type="Pfam" id="PF08491">
    <property type="entry name" value="SE"/>
    <property type="match status" value="1"/>
</dbReference>
<accession>A0A0S7WKQ7</accession>
<dbReference type="GO" id="GO:0071949">
    <property type="term" value="F:FAD binding"/>
    <property type="evidence" value="ECO:0007669"/>
    <property type="project" value="InterPro"/>
</dbReference>